<dbReference type="AlphaFoldDB" id="A0A0C9X3L6"/>
<organism evidence="1 2">
    <name type="scientific">Laccaria amethystina LaAM-08-1</name>
    <dbReference type="NCBI Taxonomy" id="1095629"/>
    <lineage>
        <taxon>Eukaryota</taxon>
        <taxon>Fungi</taxon>
        <taxon>Dikarya</taxon>
        <taxon>Basidiomycota</taxon>
        <taxon>Agaricomycotina</taxon>
        <taxon>Agaricomycetes</taxon>
        <taxon>Agaricomycetidae</taxon>
        <taxon>Agaricales</taxon>
        <taxon>Agaricineae</taxon>
        <taxon>Hydnangiaceae</taxon>
        <taxon>Laccaria</taxon>
    </lineage>
</organism>
<keyword evidence="2" id="KW-1185">Reference proteome</keyword>
<reference evidence="2" key="2">
    <citation type="submission" date="2015-01" db="EMBL/GenBank/DDBJ databases">
        <title>Evolutionary Origins and Diversification of the Mycorrhizal Mutualists.</title>
        <authorList>
            <consortium name="DOE Joint Genome Institute"/>
            <consortium name="Mycorrhizal Genomics Consortium"/>
            <person name="Kohler A."/>
            <person name="Kuo A."/>
            <person name="Nagy L.G."/>
            <person name="Floudas D."/>
            <person name="Copeland A."/>
            <person name="Barry K.W."/>
            <person name="Cichocki N."/>
            <person name="Veneault-Fourrey C."/>
            <person name="LaButti K."/>
            <person name="Lindquist E.A."/>
            <person name="Lipzen A."/>
            <person name="Lundell T."/>
            <person name="Morin E."/>
            <person name="Murat C."/>
            <person name="Riley R."/>
            <person name="Ohm R."/>
            <person name="Sun H."/>
            <person name="Tunlid A."/>
            <person name="Henrissat B."/>
            <person name="Grigoriev I.V."/>
            <person name="Hibbett D.S."/>
            <person name="Martin F."/>
        </authorList>
    </citation>
    <scope>NUCLEOTIDE SEQUENCE [LARGE SCALE GENOMIC DNA]</scope>
    <source>
        <strain evidence="2">LaAM-08-1</strain>
    </source>
</reference>
<accession>A0A0C9X3L6</accession>
<evidence type="ECO:0000313" key="1">
    <source>
        <dbReference type="EMBL" id="KIJ99610.1"/>
    </source>
</evidence>
<name>A0A0C9X3L6_9AGAR</name>
<gene>
    <name evidence="1" type="ORF">K443DRAFT_8254</name>
</gene>
<dbReference type="Proteomes" id="UP000054477">
    <property type="component" value="Unassembled WGS sequence"/>
</dbReference>
<evidence type="ECO:0000313" key="2">
    <source>
        <dbReference type="Proteomes" id="UP000054477"/>
    </source>
</evidence>
<protein>
    <submittedName>
        <fullName evidence="1">Uncharacterized protein</fullName>
    </submittedName>
</protein>
<sequence length="69" mass="7779">MECRNKIEDDMREKTEEVAALTWCGRSQARLENNDVKRQLVVKRRTAVGPAGAPLTPAILCLQRLEELG</sequence>
<dbReference type="EMBL" id="KN838643">
    <property type="protein sequence ID" value="KIJ99610.1"/>
    <property type="molecule type" value="Genomic_DNA"/>
</dbReference>
<dbReference type="HOGENOM" id="CLU_2776281_0_0_1"/>
<reference evidence="1 2" key="1">
    <citation type="submission" date="2014-04" db="EMBL/GenBank/DDBJ databases">
        <authorList>
            <consortium name="DOE Joint Genome Institute"/>
            <person name="Kuo A."/>
            <person name="Kohler A."/>
            <person name="Nagy L.G."/>
            <person name="Floudas D."/>
            <person name="Copeland A."/>
            <person name="Barry K.W."/>
            <person name="Cichocki N."/>
            <person name="Veneault-Fourrey C."/>
            <person name="LaButti K."/>
            <person name="Lindquist E.A."/>
            <person name="Lipzen A."/>
            <person name="Lundell T."/>
            <person name="Morin E."/>
            <person name="Murat C."/>
            <person name="Sun H."/>
            <person name="Tunlid A."/>
            <person name="Henrissat B."/>
            <person name="Grigoriev I.V."/>
            <person name="Hibbett D.S."/>
            <person name="Martin F."/>
            <person name="Nordberg H.P."/>
            <person name="Cantor M.N."/>
            <person name="Hua S.X."/>
        </authorList>
    </citation>
    <scope>NUCLEOTIDE SEQUENCE [LARGE SCALE GENOMIC DNA]</scope>
    <source>
        <strain evidence="1 2">LaAM-08-1</strain>
    </source>
</reference>
<proteinExistence type="predicted"/>